<reference evidence="4 5" key="1">
    <citation type="submission" date="2015-03" db="EMBL/GenBank/DDBJ databases">
        <authorList>
            <person name="Hassan Y."/>
            <person name="Lepp D."/>
            <person name="Li X.-Z."/>
            <person name="Zhou T."/>
        </authorList>
    </citation>
    <scope>NUCLEOTIDE SEQUENCE [LARGE SCALE GENOMIC DNA]</scope>
    <source>
        <strain evidence="4 5">IPL18</strain>
    </source>
</reference>
<dbReference type="Pfam" id="PF00583">
    <property type="entry name" value="Acetyltransf_1"/>
    <property type="match status" value="1"/>
</dbReference>
<dbReference type="Proteomes" id="UP000033649">
    <property type="component" value="Unassembled WGS sequence"/>
</dbReference>
<dbReference type="PANTHER" id="PTHR43877:SF2">
    <property type="entry name" value="AMINOALKYLPHOSPHONATE N-ACETYLTRANSFERASE-RELATED"/>
    <property type="match status" value="1"/>
</dbReference>
<keyword evidence="1" id="KW-0808">Transferase</keyword>
<keyword evidence="2" id="KW-0012">Acyltransferase</keyword>
<gene>
    <name evidence="4" type="ORF">VE26_09690</name>
</gene>
<evidence type="ECO:0000313" key="5">
    <source>
        <dbReference type="Proteomes" id="UP000033649"/>
    </source>
</evidence>
<dbReference type="PATRIC" id="fig|429727.3.peg.1995"/>
<dbReference type="GO" id="GO:0016747">
    <property type="term" value="F:acyltransferase activity, transferring groups other than amino-acyl groups"/>
    <property type="evidence" value="ECO:0007669"/>
    <property type="project" value="InterPro"/>
</dbReference>
<organism evidence="4 5">
    <name type="scientific">Devosia chinhatensis</name>
    <dbReference type="NCBI Taxonomy" id="429727"/>
    <lineage>
        <taxon>Bacteria</taxon>
        <taxon>Pseudomonadati</taxon>
        <taxon>Pseudomonadota</taxon>
        <taxon>Alphaproteobacteria</taxon>
        <taxon>Hyphomicrobiales</taxon>
        <taxon>Devosiaceae</taxon>
        <taxon>Devosia</taxon>
    </lineage>
</organism>
<comment type="caution">
    <text evidence="4">The sequence shown here is derived from an EMBL/GenBank/DDBJ whole genome shotgun (WGS) entry which is preliminary data.</text>
</comment>
<protein>
    <recommendedName>
        <fullName evidence="3">N-acetyltransferase domain-containing protein</fullName>
    </recommendedName>
</protein>
<dbReference type="EMBL" id="JZEY01000054">
    <property type="protein sequence ID" value="KKB10410.1"/>
    <property type="molecule type" value="Genomic_DNA"/>
</dbReference>
<dbReference type="PROSITE" id="PS51186">
    <property type="entry name" value="GNAT"/>
    <property type="match status" value="1"/>
</dbReference>
<dbReference type="InterPro" id="IPR050832">
    <property type="entry name" value="Bact_Acetyltransf"/>
</dbReference>
<dbReference type="PANTHER" id="PTHR43877">
    <property type="entry name" value="AMINOALKYLPHOSPHONATE N-ACETYLTRANSFERASE-RELATED-RELATED"/>
    <property type="match status" value="1"/>
</dbReference>
<dbReference type="CDD" id="cd04301">
    <property type="entry name" value="NAT_SF"/>
    <property type="match status" value="1"/>
</dbReference>
<dbReference type="SUPFAM" id="SSF55729">
    <property type="entry name" value="Acyl-CoA N-acyltransferases (Nat)"/>
    <property type="match status" value="1"/>
</dbReference>
<evidence type="ECO:0000256" key="1">
    <source>
        <dbReference type="ARBA" id="ARBA00022679"/>
    </source>
</evidence>
<evidence type="ECO:0000256" key="2">
    <source>
        <dbReference type="ARBA" id="ARBA00023315"/>
    </source>
</evidence>
<dbReference type="InterPro" id="IPR000182">
    <property type="entry name" value="GNAT_dom"/>
</dbReference>
<name>A0A0F5FP98_9HYPH</name>
<feature type="domain" description="N-acetyltransferase" evidence="3">
    <location>
        <begin position="25"/>
        <end position="152"/>
    </location>
</feature>
<sequence>MAEARPYARLRKSLDMPLSVPSWPDRVRPVRLDAADPRAVHAILSAAFDVAPFDIWHESLVTDSEYDPALCIVVRAEDGVIAGFVQCWTSAFIKDLVVAPPFRGQGLGLALMNEAFTIFARRGASHVDLKVARDNHVARSLYARLGMAEIPE</sequence>
<dbReference type="STRING" id="429727.VE26_09690"/>
<dbReference type="Gene3D" id="3.40.630.30">
    <property type="match status" value="1"/>
</dbReference>
<evidence type="ECO:0000259" key="3">
    <source>
        <dbReference type="PROSITE" id="PS51186"/>
    </source>
</evidence>
<keyword evidence="5" id="KW-1185">Reference proteome</keyword>
<evidence type="ECO:0000313" key="4">
    <source>
        <dbReference type="EMBL" id="KKB10410.1"/>
    </source>
</evidence>
<proteinExistence type="predicted"/>
<accession>A0A0F5FP98</accession>
<dbReference type="AlphaFoldDB" id="A0A0F5FP98"/>
<dbReference type="InterPro" id="IPR016181">
    <property type="entry name" value="Acyl_CoA_acyltransferase"/>
</dbReference>